<gene>
    <name evidence="1" type="ordered locus">HDEF_2164</name>
</gene>
<proteinExistence type="predicted"/>
<protein>
    <submittedName>
        <fullName evidence="1">Uncharacterized protein</fullName>
    </submittedName>
</protein>
<dbReference type="HOGENOM" id="CLU_3217016_0_0_6"/>
<dbReference type="EMBL" id="CP001277">
    <property type="protein sequence ID" value="ACQ68723.1"/>
    <property type="molecule type" value="Genomic_DNA"/>
</dbReference>
<dbReference type="Proteomes" id="UP000002334">
    <property type="component" value="Chromosome"/>
</dbReference>
<accession>C4K867</accession>
<evidence type="ECO:0000313" key="2">
    <source>
        <dbReference type="Proteomes" id="UP000002334"/>
    </source>
</evidence>
<keyword evidence="2" id="KW-1185">Reference proteome</keyword>
<reference evidence="1 2" key="1">
    <citation type="journal article" date="2009" name="Proc. Natl. Acad. Sci. U.S.A.">
        <title>Hamiltonella defensa, genome evolution of protective bacterial endosymbiont from pathogenic ancestors.</title>
        <authorList>
            <person name="Degnan P.H."/>
            <person name="Yu Y."/>
            <person name="Sisneros N."/>
            <person name="Wing R.A."/>
            <person name="Moran N.A."/>
        </authorList>
    </citation>
    <scope>NUCLEOTIDE SEQUENCE [LARGE SCALE GENOMIC DNA]</scope>
    <source>
        <strain evidence="2">5AT</strain>
    </source>
</reference>
<evidence type="ECO:0000313" key="1">
    <source>
        <dbReference type="EMBL" id="ACQ68723.1"/>
    </source>
</evidence>
<dbReference type="KEGG" id="hde:HDEF_2164"/>
<organism evidence="1 2">
    <name type="scientific">Hamiltonella defensa subsp. Acyrthosiphon pisum (strain 5AT)</name>
    <dbReference type="NCBI Taxonomy" id="572265"/>
    <lineage>
        <taxon>Bacteria</taxon>
        <taxon>Pseudomonadati</taxon>
        <taxon>Pseudomonadota</taxon>
        <taxon>Gammaproteobacteria</taxon>
        <taxon>Enterobacterales</taxon>
        <taxon>Enterobacteriaceae</taxon>
        <taxon>aphid secondary symbionts</taxon>
        <taxon>Candidatus Williamhamiltonella</taxon>
    </lineage>
</organism>
<name>C4K867_HAMD5</name>
<dbReference type="AlphaFoldDB" id="C4K867"/>
<sequence length="44" mass="5481">MRQNQQNQQNQLKKMLFFIKKQVNLGFYYNKHHLNNYDIQLLVV</sequence>